<dbReference type="Gene3D" id="3.40.980.10">
    <property type="entry name" value="MoaB/Mog-like domain"/>
    <property type="match status" value="1"/>
</dbReference>
<accession>A0A6I2FGU8</accession>
<evidence type="ECO:0000256" key="2">
    <source>
        <dbReference type="ARBA" id="ARBA00023150"/>
    </source>
</evidence>
<dbReference type="InterPro" id="IPR051920">
    <property type="entry name" value="MPT_Adenylyltrnsfr/MoaC-Rel"/>
</dbReference>
<name>A0A6I2FGU8_9MICO</name>
<dbReference type="CDD" id="cd00886">
    <property type="entry name" value="MogA_MoaB"/>
    <property type="match status" value="1"/>
</dbReference>
<evidence type="ECO:0000313" key="4">
    <source>
        <dbReference type="EMBL" id="MRG61153.1"/>
    </source>
</evidence>
<dbReference type="InterPro" id="IPR036425">
    <property type="entry name" value="MoaB/Mog-like_dom_sf"/>
</dbReference>
<evidence type="ECO:0000259" key="3">
    <source>
        <dbReference type="SMART" id="SM00852"/>
    </source>
</evidence>
<dbReference type="PANTHER" id="PTHR43764">
    <property type="entry name" value="MOLYBDENUM COFACTOR BIOSYNTHESIS"/>
    <property type="match status" value="1"/>
</dbReference>
<dbReference type="EMBL" id="WJIF01000010">
    <property type="protein sequence ID" value="MRG61153.1"/>
    <property type="molecule type" value="Genomic_DNA"/>
</dbReference>
<feature type="domain" description="MoaB/Mog" evidence="3">
    <location>
        <begin position="11"/>
        <end position="159"/>
    </location>
</feature>
<dbReference type="RefSeq" id="WP_153685582.1">
    <property type="nucleotide sequence ID" value="NZ_WJIF01000010.1"/>
</dbReference>
<comment type="pathway">
    <text evidence="1">Cofactor biosynthesis; molybdopterin biosynthesis.</text>
</comment>
<dbReference type="Proteomes" id="UP000431080">
    <property type="component" value="Unassembled WGS sequence"/>
</dbReference>
<dbReference type="Pfam" id="PF00994">
    <property type="entry name" value="MoCF_biosynth"/>
    <property type="match status" value="1"/>
</dbReference>
<dbReference type="PANTHER" id="PTHR43764:SF1">
    <property type="entry name" value="MOLYBDOPTERIN MOLYBDOTRANSFERASE"/>
    <property type="match status" value="1"/>
</dbReference>
<evidence type="ECO:0000313" key="5">
    <source>
        <dbReference type="Proteomes" id="UP000431080"/>
    </source>
</evidence>
<dbReference type="GO" id="GO:0006777">
    <property type="term" value="P:Mo-molybdopterin cofactor biosynthetic process"/>
    <property type="evidence" value="ECO:0007669"/>
    <property type="project" value="UniProtKB-KW"/>
</dbReference>
<protein>
    <submittedName>
        <fullName evidence="4">MogA/MoaB family molybdenum cofactor biosynthesis protein</fullName>
    </submittedName>
</protein>
<keyword evidence="2" id="KW-0501">Molybdenum cofactor biosynthesis</keyword>
<comment type="caution">
    <text evidence="4">The sequence shown here is derived from an EMBL/GenBank/DDBJ whole genome shotgun (WGS) entry which is preliminary data.</text>
</comment>
<dbReference type="SUPFAM" id="SSF53218">
    <property type="entry name" value="Molybdenum cofactor biosynthesis proteins"/>
    <property type="match status" value="1"/>
</dbReference>
<sequence length="168" mass="16494">MDLETAPLRAAVVIVSDRSARGERADAVGPVLVERLRGAAFTVEDAAIVSDGVDTVGAAIGSAVAAGARLVVTSGGTGLGPRDHTPEGTAPLLEQQIPGIPEALRRAGAERVPTAVLSRGLAGIAAQPGTGGALVVNLPGSPGGASDGLELVLALAPHVIAQLDGGDH</sequence>
<dbReference type="InterPro" id="IPR001453">
    <property type="entry name" value="MoaB/Mog_dom"/>
</dbReference>
<reference evidence="4 5" key="1">
    <citation type="submission" date="2019-10" db="EMBL/GenBank/DDBJ databases">
        <authorList>
            <person name="Nie G."/>
            <person name="Ming H."/>
            <person name="Yi B."/>
        </authorList>
    </citation>
    <scope>NUCLEOTIDE SEQUENCE [LARGE SCALE GENOMIC DNA]</scope>
    <source>
        <strain evidence="4 5">CFH 90414</strain>
    </source>
</reference>
<dbReference type="AlphaFoldDB" id="A0A6I2FGU8"/>
<keyword evidence="5" id="KW-1185">Reference proteome</keyword>
<dbReference type="NCBIfam" id="TIGR00177">
    <property type="entry name" value="molyb_syn"/>
    <property type="match status" value="1"/>
</dbReference>
<gene>
    <name evidence="4" type="ORF">GE115_14960</name>
</gene>
<proteinExistence type="predicted"/>
<organism evidence="4 5">
    <name type="scientific">Agromyces agglutinans</name>
    <dbReference type="NCBI Taxonomy" id="2662258"/>
    <lineage>
        <taxon>Bacteria</taxon>
        <taxon>Bacillati</taxon>
        <taxon>Actinomycetota</taxon>
        <taxon>Actinomycetes</taxon>
        <taxon>Micrococcales</taxon>
        <taxon>Microbacteriaceae</taxon>
        <taxon>Agromyces</taxon>
    </lineage>
</organism>
<evidence type="ECO:0000256" key="1">
    <source>
        <dbReference type="ARBA" id="ARBA00005046"/>
    </source>
</evidence>
<dbReference type="SMART" id="SM00852">
    <property type="entry name" value="MoCF_biosynth"/>
    <property type="match status" value="1"/>
</dbReference>